<evidence type="ECO:0000313" key="3">
    <source>
        <dbReference type="Proteomes" id="UP000614601"/>
    </source>
</evidence>
<feature type="chain" id="PRO_5035595459" evidence="1">
    <location>
        <begin position="20"/>
        <end position="131"/>
    </location>
</feature>
<dbReference type="Proteomes" id="UP000783686">
    <property type="component" value="Unassembled WGS sequence"/>
</dbReference>
<keyword evidence="3" id="KW-1185">Reference proteome</keyword>
<dbReference type="EMBL" id="CAJFDH010000004">
    <property type="protein sequence ID" value="CAD5221293.1"/>
    <property type="molecule type" value="Genomic_DNA"/>
</dbReference>
<feature type="signal peptide" evidence="1">
    <location>
        <begin position="1"/>
        <end position="19"/>
    </location>
</feature>
<accession>A0A811L1M7</accession>
<evidence type="ECO:0000256" key="1">
    <source>
        <dbReference type="SAM" id="SignalP"/>
    </source>
</evidence>
<name>A0A811L1M7_9BILA</name>
<dbReference type="OrthoDB" id="6429030at2759"/>
<dbReference type="Proteomes" id="UP000614601">
    <property type="component" value="Unassembled WGS sequence"/>
</dbReference>
<organism evidence="2 3">
    <name type="scientific">Bursaphelenchus okinawaensis</name>
    <dbReference type="NCBI Taxonomy" id="465554"/>
    <lineage>
        <taxon>Eukaryota</taxon>
        <taxon>Metazoa</taxon>
        <taxon>Ecdysozoa</taxon>
        <taxon>Nematoda</taxon>
        <taxon>Chromadorea</taxon>
        <taxon>Rhabditida</taxon>
        <taxon>Tylenchina</taxon>
        <taxon>Tylenchomorpha</taxon>
        <taxon>Aphelenchoidea</taxon>
        <taxon>Aphelenchoididae</taxon>
        <taxon>Bursaphelenchus</taxon>
    </lineage>
</organism>
<gene>
    <name evidence="2" type="ORF">BOKJ2_LOCUS9372</name>
</gene>
<protein>
    <submittedName>
        <fullName evidence="2">Uncharacterized protein</fullName>
    </submittedName>
</protein>
<dbReference type="EMBL" id="CAJFCW020000004">
    <property type="protein sequence ID" value="CAG9114872.1"/>
    <property type="molecule type" value="Genomic_DNA"/>
</dbReference>
<evidence type="ECO:0000313" key="2">
    <source>
        <dbReference type="EMBL" id="CAD5221293.1"/>
    </source>
</evidence>
<reference evidence="2" key="1">
    <citation type="submission" date="2020-09" db="EMBL/GenBank/DDBJ databases">
        <authorList>
            <person name="Kikuchi T."/>
        </authorList>
    </citation>
    <scope>NUCLEOTIDE SEQUENCE</scope>
    <source>
        <strain evidence="2">SH1</strain>
    </source>
</reference>
<keyword evidence="1" id="KW-0732">Signal</keyword>
<dbReference type="AlphaFoldDB" id="A0A811L1M7"/>
<sequence>MKFLKVLSFFITVVLVASALPIENTVTYENSESSENSVMTRQEIRELIKTEIAKELEDVKDKFSRIDNYLKEKRDNAINIAKEFIDHTKGVLKDVAVEALEFLRPYKEDLGSLWDQVKETVKDIANKKEDR</sequence>
<proteinExistence type="predicted"/>
<comment type="caution">
    <text evidence="2">The sequence shown here is derived from an EMBL/GenBank/DDBJ whole genome shotgun (WGS) entry which is preliminary data.</text>
</comment>